<feature type="transmembrane region" description="Helical" evidence="2">
    <location>
        <begin position="9"/>
        <end position="30"/>
    </location>
</feature>
<evidence type="ECO:0000256" key="1">
    <source>
        <dbReference type="SAM" id="MobiDB-lite"/>
    </source>
</evidence>
<dbReference type="Pfam" id="PF14358">
    <property type="entry name" value="DUF4405"/>
    <property type="match status" value="1"/>
</dbReference>
<evidence type="ECO:0000259" key="3">
    <source>
        <dbReference type="Pfam" id="PF14358"/>
    </source>
</evidence>
<organism evidence="4 5">
    <name type="scientific">Clostridium intestinale DSM 6191</name>
    <dbReference type="NCBI Taxonomy" id="1121320"/>
    <lineage>
        <taxon>Bacteria</taxon>
        <taxon>Bacillati</taxon>
        <taxon>Bacillota</taxon>
        <taxon>Clostridia</taxon>
        <taxon>Eubacteriales</taxon>
        <taxon>Clostridiaceae</taxon>
        <taxon>Clostridium</taxon>
    </lineage>
</organism>
<keyword evidence="2" id="KW-0812">Transmembrane</keyword>
<feature type="transmembrane region" description="Helical" evidence="2">
    <location>
        <begin position="157"/>
        <end position="175"/>
    </location>
</feature>
<reference evidence="4 5" key="1">
    <citation type="submission" date="2016-11" db="EMBL/GenBank/DDBJ databases">
        <authorList>
            <person name="Jaros S."/>
            <person name="Januszkiewicz K."/>
            <person name="Wedrychowicz H."/>
        </authorList>
    </citation>
    <scope>NUCLEOTIDE SEQUENCE [LARGE SCALE GENOMIC DNA]</scope>
    <source>
        <strain evidence="4 5">DSM 6191</strain>
    </source>
</reference>
<evidence type="ECO:0000313" key="5">
    <source>
        <dbReference type="Proteomes" id="UP000184241"/>
    </source>
</evidence>
<evidence type="ECO:0000313" key="4">
    <source>
        <dbReference type="EMBL" id="SHH62048.1"/>
    </source>
</evidence>
<keyword evidence="2" id="KW-1133">Transmembrane helix</keyword>
<feature type="domain" description="Flavinylation-associated cytochrome" evidence="3">
    <location>
        <begin position="77"/>
        <end position="135"/>
    </location>
</feature>
<feature type="compositionally biased region" description="Basic and acidic residues" evidence="1">
    <location>
        <begin position="221"/>
        <end position="231"/>
    </location>
</feature>
<keyword evidence="2" id="KW-0472">Membrane</keyword>
<dbReference type="EMBL" id="FQXU01000003">
    <property type="protein sequence ID" value="SHH62048.1"/>
    <property type="molecule type" value="Genomic_DNA"/>
</dbReference>
<dbReference type="Proteomes" id="UP000184241">
    <property type="component" value="Unassembled WGS sequence"/>
</dbReference>
<dbReference type="RefSeq" id="WP_073016400.1">
    <property type="nucleotide sequence ID" value="NZ_FQXU01000003.1"/>
</dbReference>
<evidence type="ECO:0000256" key="2">
    <source>
        <dbReference type="SAM" id="Phobius"/>
    </source>
</evidence>
<protein>
    <recommendedName>
        <fullName evidence="3">Flavinylation-associated cytochrome domain-containing protein</fullName>
    </recommendedName>
</protein>
<accession>A0A1M5UGL4</accession>
<gene>
    <name evidence="4" type="ORF">SAMN02745941_00517</name>
</gene>
<dbReference type="AlphaFoldDB" id="A0A1M5UGL4"/>
<feature type="transmembrane region" description="Helical" evidence="2">
    <location>
        <begin position="36"/>
        <end position="55"/>
    </location>
</feature>
<dbReference type="InterPro" id="IPR025517">
    <property type="entry name" value="DUF4405"/>
</dbReference>
<feature type="transmembrane region" description="Helical" evidence="2">
    <location>
        <begin position="76"/>
        <end position="97"/>
    </location>
</feature>
<feature type="region of interest" description="Disordered" evidence="1">
    <location>
        <begin position="212"/>
        <end position="235"/>
    </location>
</feature>
<feature type="transmembrane region" description="Helical" evidence="2">
    <location>
        <begin position="253"/>
        <end position="272"/>
    </location>
</feature>
<feature type="transmembrane region" description="Helical" evidence="2">
    <location>
        <begin position="117"/>
        <end position="137"/>
    </location>
</feature>
<name>A0A1M5UGL4_9CLOT</name>
<sequence>MKKINYFKLFLDVIMAIIFTLLFNTHIFGGLTFHEVAGLVMGIAILVHIGLNWRWVKNVTLSIFNKKITLKTRIGYVINLLLLLDMAIIIISGIFISKVTFSGLNIHNSFFNKSTHVSASFIALALIGIHVGLHWQWIMNVFKKLVNINKTIKPLNYILKAMAVLVLALGLYNMTSVNYFSKTIRIFNINYSVNKQENRSIKSNEHFQVGEGDGDTFNSSNKDRNKAERTANENMPNKIGLGRSNILDTLSKYLSIMGVFTVITYLVEKLFYRKNISMN</sequence>
<proteinExistence type="predicted"/>